<dbReference type="AlphaFoldDB" id="A0A0D7ASR2"/>
<dbReference type="OrthoDB" id="10678084at2759"/>
<name>A0A0D7ASR2_9AGAR</name>
<keyword evidence="2" id="KW-1185">Reference proteome</keyword>
<protein>
    <submittedName>
        <fullName evidence="1">Uncharacterized protein</fullName>
    </submittedName>
</protein>
<dbReference type="EMBL" id="KN880954">
    <property type="protein sequence ID" value="KIY61403.1"/>
    <property type="molecule type" value="Genomic_DNA"/>
</dbReference>
<proteinExistence type="predicted"/>
<reference evidence="1 2" key="1">
    <citation type="journal article" date="2015" name="Fungal Genet. Biol.">
        <title>Evolution of novel wood decay mechanisms in Agaricales revealed by the genome sequences of Fistulina hepatica and Cylindrobasidium torrendii.</title>
        <authorList>
            <person name="Floudas D."/>
            <person name="Held B.W."/>
            <person name="Riley R."/>
            <person name="Nagy L.G."/>
            <person name="Koehler G."/>
            <person name="Ransdell A.S."/>
            <person name="Younus H."/>
            <person name="Chow J."/>
            <person name="Chiniquy J."/>
            <person name="Lipzen A."/>
            <person name="Tritt A."/>
            <person name="Sun H."/>
            <person name="Haridas S."/>
            <person name="LaButti K."/>
            <person name="Ohm R.A."/>
            <person name="Kues U."/>
            <person name="Blanchette R.A."/>
            <person name="Grigoriev I.V."/>
            <person name="Minto R.E."/>
            <person name="Hibbett D.S."/>
        </authorList>
    </citation>
    <scope>NUCLEOTIDE SEQUENCE [LARGE SCALE GENOMIC DNA]</scope>
    <source>
        <strain evidence="1 2">FP15055 ss-10</strain>
    </source>
</reference>
<sequence>MNNVYSFPLNPRPLLVVSAGAPRINPPTITTWPLIVTALMQMLLPNDPRLMQWIANVGTVLEPATANRVLFDGYFWGIEANTAHLAWNVMLTLHKILLSAFTDTEMEWFPIASASMRVPTSFSAETLHELGFVPMAGDETLRINVPFYNNPLSHLARLRFCTRDDCVSAFIHHQNMVRTAMCDFTRYIEKSLQKGSDATINWGRPIGLPWLNFVLSVRRTAIQLEAEMRGEDVVQIFGRYQARVLDRSVRTVPPAFGRDDPRDRAYGPYSWPLQPHVPFIFLGIFCTYCRRPFCHFDSCDFREPLGPVPFDNDLLLHESDSESTVYNSDEDSDDSSMPSLISVSSFEDSDDEDTRLAVPTRRPGLRRQPRFDFTIQVPTQHPSPIPGQLRIANVPFVFIDDSDCVHYPGEERSINGNFVRGWNEDRFSDDVNEGRDDEGSWASDGEFIPFFDADIDID</sequence>
<dbReference type="Proteomes" id="UP000054007">
    <property type="component" value="Unassembled WGS sequence"/>
</dbReference>
<accession>A0A0D7ASR2</accession>
<organism evidence="1 2">
    <name type="scientific">Cylindrobasidium torrendii FP15055 ss-10</name>
    <dbReference type="NCBI Taxonomy" id="1314674"/>
    <lineage>
        <taxon>Eukaryota</taxon>
        <taxon>Fungi</taxon>
        <taxon>Dikarya</taxon>
        <taxon>Basidiomycota</taxon>
        <taxon>Agaricomycotina</taxon>
        <taxon>Agaricomycetes</taxon>
        <taxon>Agaricomycetidae</taxon>
        <taxon>Agaricales</taxon>
        <taxon>Marasmiineae</taxon>
        <taxon>Physalacriaceae</taxon>
        <taxon>Cylindrobasidium</taxon>
    </lineage>
</organism>
<evidence type="ECO:0000313" key="2">
    <source>
        <dbReference type="Proteomes" id="UP000054007"/>
    </source>
</evidence>
<gene>
    <name evidence="1" type="ORF">CYLTODRAFT_459892</name>
</gene>
<evidence type="ECO:0000313" key="1">
    <source>
        <dbReference type="EMBL" id="KIY61403.1"/>
    </source>
</evidence>